<dbReference type="PANTHER" id="PTHR12271:SF123">
    <property type="entry name" value="PROTEIN HESO1"/>
    <property type="match status" value="1"/>
</dbReference>
<name>A0A835XZB1_9CHLO</name>
<dbReference type="Proteomes" id="UP000612055">
    <property type="component" value="Unassembled WGS sequence"/>
</dbReference>
<dbReference type="GO" id="GO:0016779">
    <property type="term" value="F:nucleotidyltransferase activity"/>
    <property type="evidence" value="ECO:0007669"/>
    <property type="project" value="TreeGrafter"/>
</dbReference>
<dbReference type="InterPro" id="IPR043519">
    <property type="entry name" value="NT_sf"/>
</dbReference>
<feature type="region of interest" description="Disordered" evidence="1">
    <location>
        <begin position="847"/>
        <end position="975"/>
    </location>
</feature>
<feature type="region of interest" description="Disordered" evidence="1">
    <location>
        <begin position="373"/>
        <end position="453"/>
    </location>
</feature>
<feature type="compositionally biased region" description="Low complexity" evidence="1">
    <location>
        <begin position="888"/>
        <end position="903"/>
    </location>
</feature>
<dbReference type="Gene3D" id="1.10.1410.10">
    <property type="match status" value="1"/>
</dbReference>
<evidence type="ECO:0000259" key="2">
    <source>
        <dbReference type="Pfam" id="PF22600"/>
    </source>
</evidence>
<dbReference type="GO" id="GO:0031123">
    <property type="term" value="P:RNA 3'-end processing"/>
    <property type="evidence" value="ECO:0007669"/>
    <property type="project" value="TreeGrafter"/>
</dbReference>
<feature type="compositionally biased region" description="Low complexity" evidence="1">
    <location>
        <begin position="434"/>
        <end position="453"/>
    </location>
</feature>
<evidence type="ECO:0000256" key="1">
    <source>
        <dbReference type="SAM" id="MobiDB-lite"/>
    </source>
</evidence>
<dbReference type="PANTHER" id="PTHR12271">
    <property type="entry name" value="POLY A POLYMERASE CID PAP -RELATED"/>
    <property type="match status" value="1"/>
</dbReference>
<dbReference type="AlphaFoldDB" id="A0A835XZB1"/>
<feature type="region of interest" description="Disordered" evidence="1">
    <location>
        <begin position="692"/>
        <end position="732"/>
    </location>
</feature>
<dbReference type="OrthoDB" id="2274644at2759"/>
<feature type="compositionally biased region" description="Gly residues" evidence="1">
    <location>
        <begin position="753"/>
        <end position="774"/>
    </location>
</feature>
<feature type="compositionally biased region" description="Gly residues" evidence="1">
    <location>
        <begin position="856"/>
        <end position="879"/>
    </location>
</feature>
<gene>
    <name evidence="3" type="ORF">HYH03_009315</name>
</gene>
<keyword evidence="4" id="KW-1185">Reference proteome</keyword>
<evidence type="ECO:0000313" key="4">
    <source>
        <dbReference type="Proteomes" id="UP000612055"/>
    </source>
</evidence>
<feature type="compositionally biased region" description="Acidic residues" evidence="1">
    <location>
        <begin position="404"/>
        <end position="414"/>
    </location>
</feature>
<dbReference type="Gene3D" id="3.30.460.10">
    <property type="entry name" value="Beta Polymerase, domain 2"/>
    <property type="match status" value="1"/>
</dbReference>
<evidence type="ECO:0000313" key="3">
    <source>
        <dbReference type="EMBL" id="KAG2492367.1"/>
    </source>
</evidence>
<feature type="compositionally biased region" description="Low complexity" evidence="1">
    <location>
        <begin position="931"/>
        <end position="940"/>
    </location>
</feature>
<dbReference type="SUPFAM" id="SSF81631">
    <property type="entry name" value="PAP/OAS1 substrate-binding domain"/>
    <property type="match status" value="1"/>
</dbReference>
<accession>A0A835XZB1</accession>
<feature type="compositionally biased region" description="Low complexity" evidence="1">
    <location>
        <begin position="380"/>
        <end position="389"/>
    </location>
</feature>
<dbReference type="SUPFAM" id="SSF81301">
    <property type="entry name" value="Nucleotidyltransferase"/>
    <property type="match status" value="1"/>
</dbReference>
<organism evidence="3 4">
    <name type="scientific">Edaphochlamys debaryana</name>
    <dbReference type="NCBI Taxonomy" id="47281"/>
    <lineage>
        <taxon>Eukaryota</taxon>
        <taxon>Viridiplantae</taxon>
        <taxon>Chlorophyta</taxon>
        <taxon>core chlorophytes</taxon>
        <taxon>Chlorophyceae</taxon>
        <taxon>CS clade</taxon>
        <taxon>Chlamydomonadales</taxon>
        <taxon>Chlamydomonadales incertae sedis</taxon>
        <taxon>Edaphochlamys</taxon>
    </lineage>
</organism>
<feature type="region of interest" description="Disordered" evidence="1">
    <location>
        <begin position="753"/>
        <end position="834"/>
    </location>
</feature>
<reference evidence="3" key="1">
    <citation type="journal article" date="2020" name="bioRxiv">
        <title>Comparative genomics of Chlamydomonas.</title>
        <authorList>
            <person name="Craig R.J."/>
            <person name="Hasan A.R."/>
            <person name="Ness R.W."/>
            <person name="Keightley P.D."/>
        </authorList>
    </citation>
    <scope>NUCLEOTIDE SEQUENCE</scope>
    <source>
        <strain evidence="3">CCAP 11/70</strain>
    </source>
</reference>
<feature type="region of interest" description="Disordered" evidence="1">
    <location>
        <begin position="545"/>
        <end position="571"/>
    </location>
</feature>
<dbReference type="InterPro" id="IPR054708">
    <property type="entry name" value="MTPAP-like_central"/>
</dbReference>
<proteinExistence type="predicted"/>
<protein>
    <recommendedName>
        <fullName evidence="2">Poly(A) RNA polymerase mitochondrial-like central palm domain-containing protein</fullName>
    </recommendedName>
</protein>
<feature type="compositionally biased region" description="Gly residues" evidence="1">
    <location>
        <begin position="809"/>
        <end position="830"/>
    </location>
</feature>
<comment type="caution">
    <text evidence="3">The sequence shown here is derived from an EMBL/GenBank/DDBJ whole genome shotgun (WGS) entry which is preliminary data.</text>
</comment>
<dbReference type="CDD" id="cd05402">
    <property type="entry name" value="NT_PAP_TUTase"/>
    <property type="match status" value="1"/>
</dbReference>
<feature type="compositionally biased region" description="Basic and acidic residues" evidence="1">
    <location>
        <begin position="908"/>
        <end position="930"/>
    </location>
</feature>
<dbReference type="EMBL" id="JAEHOE010000045">
    <property type="protein sequence ID" value="KAG2492367.1"/>
    <property type="molecule type" value="Genomic_DNA"/>
</dbReference>
<feature type="domain" description="Poly(A) RNA polymerase mitochondrial-like central palm" evidence="2">
    <location>
        <begin position="6"/>
        <end position="157"/>
    </location>
</feature>
<feature type="compositionally biased region" description="Low complexity" evidence="1">
    <location>
        <begin position="723"/>
        <end position="732"/>
    </location>
</feature>
<sequence length="988" mass="98939">MADDGLEEALEKLVAACSPANTDYEKRVSLISALERTFQARLGQVEKLRVVPYGSFVSQFYTCNSDLDLAITGVIPAHKLKPSVLAEVFQGRPQESHVSVHQLDKRSKARLLREAGDCLVRAGFTSREGLECILHARVPILKFADRRSGVEVDLCLGHEATTPFKAWSVQQVASIHPSFAPLFRVVKVWAKAHGINDGASHMFNSWALTLLVIFFLQKYEGLLPPLHALLYDTEPKVSTPRIMQGGADLPAEVFAVMQARAERAREVFGSRPSRPLPELFRAFVERGAALLRALLASQEALRRDTRVSAFYGDFQRSRPFASAYVLLLEDPYDDSDNTARTFGTWDGHPGTIHYVTSVFERTARKLSQLLSPEEPLQPTSAEAAGPAARVGGGGSGEGDRASSDDEDEDGEEEGATSQARHGASAGPGPGPGPGSSRTSAPAASSGPVQAPPSGSSLASALVFLFGTELLTRLPELSDSLLGAQLAAWARRSLREGRPPGEVHEALLKQLGATDEFVSFESFKRRHKIKVLNEVKYATPEEKAAAAARETARRDAKRAKEAAKRAAKQEAAAAERRAKAALAAAAGTQGAAAHGAAAGQAASRAPGAAAGTAAAAAAAALRGSTAEAGAGAGGGAGGSASASAAAEEGAARGGRRAPLAVGAAAAAGMAEAAGQPRSARARLAPEGHAAIRSVLGSRQGRGPRSASTDRPDSQAAAGEGAGPSGAASTADGGSSAAASAAAAAATAAVARAGGGAGEASTSGGGDGAAAGGRGGSARAASGRAAVAAAGAQRQKQPGLARRSRGHDDYGGAGAAAGGGGGSRDGGGGGTDPGVSAVQHALAGLGLGAGHEAASSSGGQGGGGGEAEGSGAGTGRVGGRGGRGERQRAPRTAASAADAGGDAAAGEGGAHGEGRGSRGGRRAREGRERTEEASGAGAAEGEQGTGGAARGGRAPRGRGGRAAQVPRSAPLDAGDPAMAAAKAAAAAVLL</sequence>
<feature type="compositionally biased region" description="Low complexity" evidence="1">
    <location>
        <begin position="775"/>
        <end position="790"/>
    </location>
</feature>
<dbReference type="Pfam" id="PF22600">
    <property type="entry name" value="MTPAP-like_central"/>
    <property type="match status" value="1"/>
</dbReference>